<reference evidence="2 3" key="1">
    <citation type="submission" date="2018-11" db="EMBL/GenBank/DDBJ databases">
        <authorList>
            <consortium name="Pathogen Informatics"/>
        </authorList>
    </citation>
    <scope>NUCLEOTIDE SEQUENCE [LARGE SCALE GENOMIC DNA]</scope>
</reference>
<dbReference type="Proteomes" id="UP000274429">
    <property type="component" value="Unassembled WGS sequence"/>
</dbReference>
<feature type="chain" id="PRO_5018042729" evidence="1">
    <location>
        <begin position="19"/>
        <end position="165"/>
    </location>
</feature>
<keyword evidence="3" id="KW-1185">Reference proteome</keyword>
<evidence type="ECO:0000313" key="3">
    <source>
        <dbReference type="Proteomes" id="UP000274429"/>
    </source>
</evidence>
<proteinExistence type="predicted"/>
<sequence length="165" mass="17741">MQRFLLFVVSTDVPTLCAAPASPHPMHQIFGLNFEATENGVLKSGPVVVPESWRSLCSSFYFIPPQYKMSNYKPPSSLYYHQTASLAFVTPSDALARLPAFDEGPTTGSPMSASPVVTGMESAAAAEEAVSLGPTESQKACAHLLQRLAVEIIEAVLAYEAEHHS</sequence>
<organism evidence="2 3">
    <name type="scientific">Hydatigena taeniaeformis</name>
    <name type="common">Feline tapeworm</name>
    <name type="synonym">Taenia taeniaeformis</name>
    <dbReference type="NCBI Taxonomy" id="6205"/>
    <lineage>
        <taxon>Eukaryota</taxon>
        <taxon>Metazoa</taxon>
        <taxon>Spiralia</taxon>
        <taxon>Lophotrochozoa</taxon>
        <taxon>Platyhelminthes</taxon>
        <taxon>Cestoda</taxon>
        <taxon>Eucestoda</taxon>
        <taxon>Cyclophyllidea</taxon>
        <taxon>Taeniidae</taxon>
        <taxon>Hydatigera</taxon>
    </lineage>
</organism>
<keyword evidence="1" id="KW-0732">Signal</keyword>
<evidence type="ECO:0000313" key="2">
    <source>
        <dbReference type="EMBL" id="VDM25763.1"/>
    </source>
</evidence>
<gene>
    <name evidence="2" type="ORF">TTAC_LOCUS4851</name>
</gene>
<evidence type="ECO:0000256" key="1">
    <source>
        <dbReference type="SAM" id="SignalP"/>
    </source>
</evidence>
<dbReference type="AlphaFoldDB" id="A0A3P7EWN9"/>
<protein>
    <submittedName>
        <fullName evidence="2">Uncharacterized protein</fullName>
    </submittedName>
</protein>
<name>A0A3P7EWN9_HYDTA</name>
<accession>A0A3P7EWN9</accession>
<dbReference type="EMBL" id="UYWX01005488">
    <property type="protein sequence ID" value="VDM25763.1"/>
    <property type="molecule type" value="Genomic_DNA"/>
</dbReference>
<feature type="signal peptide" evidence="1">
    <location>
        <begin position="1"/>
        <end position="18"/>
    </location>
</feature>